<dbReference type="GO" id="GO:0033255">
    <property type="term" value="C:SAS acetyltransferase complex"/>
    <property type="evidence" value="ECO:0007669"/>
    <property type="project" value="InterPro"/>
</dbReference>
<dbReference type="InterPro" id="IPR038988">
    <property type="entry name" value="Sas4"/>
</dbReference>
<proteinExistence type="predicted"/>
<dbReference type="InterPro" id="IPR029184">
    <property type="entry name" value="Sas4_dom"/>
</dbReference>
<evidence type="ECO:0000256" key="2">
    <source>
        <dbReference type="SAM" id="MobiDB-lite"/>
    </source>
</evidence>
<keyword evidence="1" id="KW-0175">Coiled coil</keyword>
<feature type="region of interest" description="Disordered" evidence="2">
    <location>
        <begin position="416"/>
        <end position="542"/>
    </location>
</feature>
<feature type="compositionally biased region" description="Low complexity" evidence="2">
    <location>
        <begin position="1"/>
        <end position="15"/>
    </location>
</feature>
<protein>
    <recommendedName>
        <fullName evidence="3">Something about silencing protein 4 domain-containing protein</fullName>
    </recommendedName>
</protein>
<comment type="caution">
    <text evidence="4">The sequence shown here is derived from an EMBL/GenBank/DDBJ whole genome shotgun (WGS) entry which is preliminary data.</text>
</comment>
<reference evidence="4" key="1">
    <citation type="submission" date="2022-12" db="EMBL/GenBank/DDBJ databases">
        <authorList>
            <person name="Petersen C."/>
        </authorList>
    </citation>
    <scope>NUCLEOTIDE SEQUENCE</scope>
    <source>
        <strain evidence="4">IBT 16125</strain>
    </source>
</reference>
<feature type="region of interest" description="Disordered" evidence="2">
    <location>
        <begin position="1"/>
        <end position="244"/>
    </location>
</feature>
<dbReference type="GO" id="GO:0004402">
    <property type="term" value="F:histone acetyltransferase activity"/>
    <property type="evidence" value="ECO:0007669"/>
    <property type="project" value="TreeGrafter"/>
</dbReference>
<feature type="compositionally biased region" description="Polar residues" evidence="2">
    <location>
        <begin position="93"/>
        <end position="118"/>
    </location>
</feature>
<evidence type="ECO:0000259" key="3">
    <source>
        <dbReference type="Pfam" id="PF15460"/>
    </source>
</evidence>
<dbReference type="RefSeq" id="XP_056766964.1">
    <property type="nucleotide sequence ID" value="XM_056908346.1"/>
</dbReference>
<dbReference type="PANTHER" id="PTHR38422:SF1">
    <property type="entry name" value="SOMETHING ABOUT SILENCING PROTEIN 4"/>
    <property type="match status" value="1"/>
</dbReference>
<feature type="compositionally biased region" description="Basic residues" evidence="2">
    <location>
        <begin position="76"/>
        <end position="87"/>
    </location>
</feature>
<dbReference type="AlphaFoldDB" id="A0AAD6C7B3"/>
<feature type="compositionally biased region" description="Basic and acidic residues" evidence="2">
    <location>
        <begin position="493"/>
        <end position="512"/>
    </location>
</feature>
<feature type="compositionally biased region" description="Polar residues" evidence="2">
    <location>
        <begin position="199"/>
        <end position="208"/>
    </location>
</feature>
<accession>A0AAD6C7B3</accession>
<organism evidence="4 5">
    <name type="scientific">Penicillium daleae</name>
    <dbReference type="NCBI Taxonomy" id="63821"/>
    <lineage>
        <taxon>Eukaryota</taxon>
        <taxon>Fungi</taxon>
        <taxon>Dikarya</taxon>
        <taxon>Ascomycota</taxon>
        <taxon>Pezizomycotina</taxon>
        <taxon>Eurotiomycetes</taxon>
        <taxon>Eurotiomycetidae</taxon>
        <taxon>Eurotiales</taxon>
        <taxon>Aspergillaceae</taxon>
        <taxon>Penicillium</taxon>
    </lineage>
</organism>
<feature type="coiled-coil region" evidence="1">
    <location>
        <begin position="332"/>
        <end position="371"/>
    </location>
</feature>
<dbReference type="Pfam" id="PF15460">
    <property type="entry name" value="SAS4"/>
    <property type="match status" value="1"/>
</dbReference>
<feature type="compositionally biased region" description="Basic and acidic residues" evidence="2">
    <location>
        <begin position="16"/>
        <end position="25"/>
    </location>
</feature>
<reference evidence="4" key="2">
    <citation type="journal article" date="2023" name="IMA Fungus">
        <title>Comparative genomic study of the Penicillium genus elucidates a diverse pangenome and 15 lateral gene transfer events.</title>
        <authorList>
            <person name="Petersen C."/>
            <person name="Sorensen T."/>
            <person name="Nielsen M.R."/>
            <person name="Sondergaard T.E."/>
            <person name="Sorensen J.L."/>
            <person name="Fitzpatrick D.A."/>
            <person name="Frisvad J.C."/>
            <person name="Nielsen K.L."/>
        </authorList>
    </citation>
    <scope>NUCLEOTIDE SEQUENCE</scope>
    <source>
        <strain evidence="4">IBT 16125</strain>
    </source>
</reference>
<evidence type="ECO:0000256" key="1">
    <source>
        <dbReference type="SAM" id="Coils"/>
    </source>
</evidence>
<evidence type="ECO:0000313" key="5">
    <source>
        <dbReference type="Proteomes" id="UP001213681"/>
    </source>
</evidence>
<feature type="domain" description="Something about silencing protein 4" evidence="3">
    <location>
        <begin position="325"/>
        <end position="419"/>
    </location>
</feature>
<dbReference type="EMBL" id="JAPVEA010000005">
    <property type="protein sequence ID" value="KAJ5454008.1"/>
    <property type="molecule type" value="Genomic_DNA"/>
</dbReference>
<keyword evidence="5" id="KW-1185">Reference proteome</keyword>
<evidence type="ECO:0000313" key="4">
    <source>
        <dbReference type="EMBL" id="KAJ5454008.1"/>
    </source>
</evidence>
<gene>
    <name evidence="4" type="ORF">N7458_004964</name>
</gene>
<sequence>MAVLSRSSLRGSMRRNANDHLDPDRQGPPMKRQRTLHDLWPVNRRRSSPDCLDATTPTHDPAPSKSRHTLPPAKPARPRPATRRTRRPSASSVDTVASGDQLSTPATPRVNLNGNVITTLRRVADRDTPTGGRPATDLLCGEPESPDPLDTISPMVTANTVKTRPGVHAYSVDSETKLPKSPPTTRTTRRGDHDAEPEGTNTNKSTVKSEVMDATPVLPSDTQPADASAPTGNERRSLRSADTGSRCKSELAQYFHNYEQIISLDDPKPELLAFNTIVTLIDDLPEPLPIPSQSEPSPFGNPLQKLYNCEVVTLLEPASSSAGIDPLNEDLYFRAHRKFERQEKQLRNIERDRAQHEKQHVDRLLEELRSQDWLRVMGLTGVHENEKKLYEPKRQILIDELVVLVTKFQVWRDEERKRKLAKEKHLQTGDPEADAHVPRHSRKRSRPVEDAAEESSPLPDTPSTPDPNDVDAWAARQLHQETRSASVAKRRKSVSENRKPKAGRAEGDDHSTATETKPNTKRQKTQHHPPSSIDTSPPPAIPAQFIYPPPPDKPFTSFFEQPHHRETALAAVNGTRRGRTHTILAFGHPMPDVPERDFDPPEEILTDEAIYASQRQRRLLKRRSRG</sequence>
<dbReference type="Proteomes" id="UP001213681">
    <property type="component" value="Unassembled WGS sequence"/>
</dbReference>
<dbReference type="GeneID" id="81598589"/>
<feature type="compositionally biased region" description="Basic and acidic residues" evidence="2">
    <location>
        <begin position="416"/>
        <end position="437"/>
    </location>
</feature>
<feature type="compositionally biased region" description="Basic and acidic residues" evidence="2">
    <location>
        <begin position="233"/>
        <end position="244"/>
    </location>
</feature>
<name>A0AAD6C7B3_9EURO</name>
<dbReference type="PANTHER" id="PTHR38422">
    <property type="entry name" value="SOMETHING ABOUT SILENCING PROTEIN 4"/>
    <property type="match status" value="1"/>
</dbReference>